<evidence type="ECO:0000313" key="12">
    <source>
        <dbReference type="Proteomes" id="UP000075884"/>
    </source>
</evidence>
<evidence type="ECO:0000256" key="4">
    <source>
        <dbReference type="ARBA" id="ARBA00022771"/>
    </source>
</evidence>
<dbReference type="GO" id="GO:0008270">
    <property type="term" value="F:zinc ion binding"/>
    <property type="evidence" value="ECO:0007669"/>
    <property type="project" value="UniProtKB-KW"/>
</dbReference>
<feature type="domain" description="C2H2-type" evidence="10">
    <location>
        <begin position="261"/>
        <end position="288"/>
    </location>
</feature>
<dbReference type="InterPro" id="IPR036236">
    <property type="entry name" value="Znf_C2H2_sf"/>
</dbReference>
<evidence type="ECO:0000256" key="8">
    <source>
        <dbReference type="PROSITE-ProRule" id="PRU00042"/>
    </source>
</evidence>
<proteinExistence type="predicted"/>
<keyword evidence="2" id="KW-0479">Metal-binding</keyword>
<keyword evidence="5" id="KW-0862">Zinc</keyword>
<dbReference type="Pfam" id="PF00096">
    <property type="entry name" value="zf-C2H2"/>
    <property type="match status" value="2"/>
</dbReference>
<dbReference type="VEuPathDB" id="VectorBase:ADIR004657"/>
<dbReference type="InterPro" id="IPR013087">
    <property type="entry name" value="Znf_C2H2_type"/>
</dbReference>
<keyword evidence="12" id="KW-1185">Reference proteome</keyword>
<feature type="domain" description="C2H2-type" evidence="10">
    <location>
        <begin position="101"/>
        <end position="121"/>
    </location>
</feature>
<name>A0A182NAI1_9DIPT</name>
<organism evidence="11 12">
    <name type="scientific">Anopheles dirus</name>
    <dbReference type="NCBI Taxonomy" id="7168"/>
    <lineage>
        <taxon>Eukaryota</taxon>
        <taxon>Metazoa</taxon>
        <taxon>Ecdysozoa</taxon>
        <taxon>Arthropoda</taxon>
        <taxon>Hexapoda</taxon>
        <taxon>Insecta</taxon>
        <taxon>Pterygota</taxon>
        <taxon>Neoptera</taxon>
        <taxon>Endopterygota</taxon>
        <taxon>Diptera</taxon>
        <taxon>Nematocera</taxon>
        <taxon>Culicoidea</taxon>
        <taxon>Culicidae</taxon>
        <taxon>Anophelinae</taxon>
        <taxon>Anopheles</taxon>
    </lineage>
</organism>
<dbReference type="Proteomes" id="UP000075884">
    <property type="component" value="Unassembled WGS sequence"/>
</dbReference>
<keyword evidence="6" id="KW-0238">DNA-binding</keyword>
<feature type="region of interest" description="Disordered" evidence="9">
    <location>
        <begin position="186"/>
        <end position="243"/>
    </location>
</feature>
<dbReference type="PROSITE" id="PS50157">
    <property type="entry name" value="ZINC_FINGER_C2H2_2"/>
    <property type="match status" value="2"/>
</dbReference>
<evidence type="ECO:0000313" key="11">
    <source>
        <dbReference type="EnsemblMetazoa" id="ADIR004657-PA"/>
    </source>
</evidence>
<dbReference type="PANTHER" id="PTHR24404:SF106">
    <property type="entry name" value="C2H2-TYPE DOMAIN-CONTAINING PROTEIN"/>
    <property type="match status" value="1"/>
</dbReference>
<dbReference type="SMART" id="SM00355">
    <property type="entry name" value="ZnF_C2H2"/>
    <property type="match status" value="3"/>
</dbReference>
<evidence type="ECO:0000256" key="5">
    <source>
        <dbReference type="ARBA" id="ARBA00022833"/>
    </source>
</evidence>
<dbReference type="GO" id="GO:0006357">
    <property type="term" value="P:regulation of transcription by RNA polymerase II"/>
    <property type="evidence" value="ECO:0007669"/>
    <property type="project" value="TreeGrafter"/>
</dbReference>
<evidence type="ECO:0000256" key="6">
    <source>
        <dbReference type="ARBA" id="ARBA00023125"/>
    </source>
</evidence>
<protein>
    <recommendedName>
        <fullName evidence="10">C2H2-type domain-containing protein</fullName>
    </recommendedName>
</protein>
<dbReference type="EnsemblMetazoa" id="ADIR004657-RA">
    <property type="protein sequence ID" value="ADIR004657-PA"/>
    <property type="gene ID" value="ADIR004657"/>
</dbReference>
<dbReference type="AlphaFoldDB" id="A0A182NAI1"/>
<feature type="compositionally biased region" description="Gly residues" evidence="9">
    <location>
        <begin position="228"/>
        <end position="239"/>
    </location>
</feature>
<dbReference type="SUPFAM" id="SSF57667">
    <property type="entry name" value="beta-beta-alpha zinc fingers"/>
    <property type="match status" value="1"/>
</dbReference>
<evidence type="ECO:0000259" key="10">
    <source>
        <dbReference type="PROSITE" id="PS50157"/>
    </source>
</evidence>
<keyword evidence="4 8" id="KW-0863">Zinc-finger</keyword>
<evidence type="ECO:0000256" key="9">
    <source>
        <dbReference type="SAM" id="MobiDB-lite"/>
    </source>
</evidence>
<evidence type="ECO:0000256" key="7">
    <source>
        <dbReference type="ARBA" id="ARBA00023242"/>
    </source>
</evidence>
<dbReference type="GO" id="GO:0003700">
    <property type="term" value="F:DNA-binding transcription factor activity"/>
    <property type="evidence" value="ECO:0007669"/>
    <property type="project" value="TreeGrafter"/>
</dbReference>
<dbReference type="Pfam" id="PF13909">
    <property type="entry name" value="zf-H2C2_5"/>
    <property type="match status" value="1"/>
</dbReference>
<dbReference type="Gene3D" id="3.30.160.60">
    <property type="entry name" value="Classic Zinc Finger"/>
    <property type="match status" value="1"/>
</dbReference>
<dbReference type="PANTHER" id="PTHR24404">
    <property type="entry name" value="ZINC FINGER PROTEIN"/>
    <property type="match status" value="1"/>
</dbReference>
<reference evidence="11" key="2">
    <citation type="submission" date="2020-05" db="UniProtKB">
        <authorList>
            <consortium name="EnsemblMetazoa"/>
        </authorList>
    </citation>
    <scope>IDENTIFICATION</scope>
    <source>
        <strain evidence="11">WRAIR2</strain>
    </source>
</reference>
<reference evidence="12" key="1">
    <citation type="submission" date="2013-03" db="EMBL/GenBank/DDBJ databases">
        <title>The Genome Sequence of Anopheles dirus WRAIR2.</title>
        <authorList>
            <consortium name="The Broad Institute Genomics Platform"/>
            <person name="Neafsey D.E."/>
            <person name="Walton C."/>
            <person name="Walker B."/>
            <person name="Young S.K."/>
            <person name="Zeng Q."/>
            <person name="Gargeya S."/>
            <person name="Fitzgerald M."/>
            <person name="Haas B."/>
            <person name="Abouelleil A."/>
            <person name="Allen A.W."/>
            <person name="Alvarado L."/>
            <person name="Arachchi H.M."/>
            <person name="Berlin A.M."/>
            <person name="Chapman S.B."/>
            <person name="Gainer-Dewar J."/>
            <person name="Goldberg J."/>
            <person name="Griggs A."/>
            <person name="Gujja S."/>
            <person name="Hansen M."/>
            <person name="Howarth C."/>
            <person name="Imamovic A."/>
            <person name="Ireland A."/>
            <person name="Larimer J."/>
            <person name="McCowan C."/>
            <person name="Murphy C."/>
            <person name="Pearson M."/>
            <person name="Poon T.W."/>
            <person name="Priest M."/>
            <person name="Roberts A."/>
            <person name="Saif S."/>
            <person name="Shea T."/>
            <person name="Sisk P."/>
            <person name="Sykes S."/>
            <person name="Wortman J."/>
            <person name="Nusbaum C."/>
            <person name="Birren B."/>
        </authorList>
    </citation>
    <scope>NUCLEOTIDE SEQUENCE [LARGE SCALE GENOMIC DNA]</scope>
    <source>
        <strain evidence="12">WRAIR2</strain>
    </source>
</reference>
<dbReference type="GO" id="GO:0000978">
    <property type="term" value="F:RNA polymerase II cis-regulatory region sequence-specific DNA binding"/>
    <property type="evidence" value="ECO:0007669"/>
    <property type="project" value="TreeGrafter"/>
</dbReference>
<dbReference type="GO" id="GO:0005634">
    <property type="term" value="C:nucleus"/>
    <property type="evidence" value="ECO:0007669"/>
    <property type="project" value="UniProtKB-SubCell"/>
</dbReference>
<sequence length="342" mass="37086">MFHVIHYSERQMEKIEFVDTSSNAAMAAAVAAAAAFASVANKSSHDGGSRFADNDAALHQQSNQQSWMMWKYLENKYSHVYSAGGTDSVGAIVPTAEAAIYKCRQCGKLYRTKYTWKRHERKECDLSITKLGGLTWDQLDARLFPGSGALLTATAMPLVTTLREGHHPLVFPRDLSVSPVNVKCTSSASSSSSTGGTAVSNNGSNSGVNLLNNNNNTTSNNNNNHRSGGLGGGNGGDGVGNSSSSMSVASLQCGDLSGCGFACPDCGRTYKLKSSLRNHQKWECGKEPQFQCPYCVYRAKQKMHIGRHMERMHKERYFKMEGDKVIALEDPASLALDLNHTV</sequence>
<keyword evidence="3" id="KW-0677">Repeat</keyword>
<evidence type="ECO:0000256" key="1">
    <source>
        <dbReference type="ARBA" id="ARBA00004123"/>
    </source>
</evidence>
<accession>A0A182NAI1</accession>
<keyword evidence="7" id="KW-0539">Nucleus</keyword>
<comment type="subcellular location">
    <subcellularLocation>
        <location evidence="1">Nucleus</location>
    </subcellularLocation>
</comment>
<evidence type="ECO:0000256" key="2">
    <source>
        <dbReference type="ARBA" id="ARBA00022723"/>
    </source>
</evidence>
<feature type="compositionally biased region" description="Low complexity" evidence="9">
    <location>
        <begin position="186"/>
        <end position="227"/>
    </location>
</feature>
<dbReference type="InterPro" id="IPR050589">
    <property type="entry name" value="Ikaros_C2H2-ZF"/>
</dbReference>
<evidence type="ECO:0000256" key="3">
    <source>
        <dbReference type="ARBA" id="ARBA00022737"/>
    </source>
</evidence>